<gene>
    <name evidence="1" type="ORF">Novomoskovsk_14</name>
</gene>
<protein>
    <submittedName>
        <fullName evidence="1">Uncharacterized protein</fullName>
    </submittedName>
</protein>
<dbReference type="Proteomes" id="UP000509405">
    <property type="component" value="Segment"/>
</dbReference>
<accession>A0A6M9Z6C4</accession>
<dbReference type="EMBL" id="MT422786">
    <property type="protein sequence ID" value="QKN88202.1"/>
    <property type="molecule type" value="Genomic_DNA"/>
</dbReference>
<reference evidence="1 2" key="1">
    <citation type="submission" date="2020-05" db="EMBL/GenBank/DDBJ databases">
        <authorList>
            <person name="Piligrimova E."/>
            <person name="Kazantseva O."/>
            <person name="Skorynina A."/>
            <person name="Shadrin A."/>
        </authorList>
    </citation>
    <scope>NUCLEOTIDE SEQUENCE [LARGE SCALE GENOMIC DNA]</scope>
</reference>
<proteinExistence type="predicted"/>
<sequence length="39" mass="4320">MSLLKSILKSPTTKKVAIRGIKVGLPVLLRYAQKKRGVK</sequence>
<evidence type="ECO:0000313" key="1">
    <source>
        <dbReference type="EMBL" id="QKN88202.1"/>
    </source>
</evidence>
<organism evidence="1 2">
    <name type="scientific">Bacillus phage Novomoskovsk</name>
    <dbReference type="NCBI Taxonomy" id="2736258"/>
    <lineage>
        <taxon>Viruses</taxon>
        <taxon>Duplodnaviria</taxon>
        <taxon>Heunggongvirae</taxon>
        <taxon>Uroviricota</taxon>
        <taxon>Caudoviricetes</taxon>
        <taxon>Ehrlichviridae</taxon>
        <taxon>Andromedavirus</taxon>
        <taxon>Andromedavirus novomoskovsk</taxon>
    </lineage>
</organism>
<name>A0A6M9Z6C4_9CAUD</name>
<evidence type="ECO:0000313" key="2">
    <source>
        <dbReference type="Proteomes" id="UP000509405"/>
    </source>
</evidence>
<keyword evidence="2" id="KW-1185">Reference proteome</keyword>